<keyword evidence="1" id="KW-0472">Membrane</keyword>
<dbReference type="InterPro" id="IPR007332">
    <property type="entry name" value="DUF411"/>
</dbReference>
<dbReference type="AlphaFoldDB" id="A0A0F9QP69"/>
<evidence type="ECO:0000256" key="1">
    <source>
        <dbReference type="SAM" id="Phobius"/>
    </source>
</evidence>
<comment type="caution">
    <text evidence="2">The sequence shown here is derived from an EMBL/GenBank/DDBJ whole genome shotgun (WGS) entry which is preliminary data.</text>
</comment>
<gene>
    <name evidence="2" type="ORF">LCGC14_0695210</name>
</gene>
<proteinExistence type="predicted"/>
<protein>
    <recommendedName>
        <fullName evidence="3">CopG family transcriptional regulator</fullName>
    </recommendedName>
</protein>
<feature type="transmembrane region" description="Helical" evidence="1">
    <location>
        <begin position="20"/>
        <end position="39"/>
    </location>
</feature>
<evidence type="ECO:0008006" key="3">
    <source>
        <dbReference type="Google" id="ProtNLM"/>
    </source>
</evidence>
<dbReference type="EMBL" id="LAZR01001461">
    <property type="protein sequence ID" value="KKN44239.1"/>
    <property type="molecule type" value="Genomic_DNA"/>
</dbReference>
<keyword evidence="1" id="KW-1133">Transmembrane helix</keyword>
<sequence>MEKTAASNVLNWLKASMIRCFILFIAVSFIIATIMWSIVPNAPTVSTSVVENALPEITVYKSASCSCCRAWITHLEQEGFKVTAYDREDMDSIKATFGVKPGLASCHTALVSGYVIEGHVPAVDIIKLLQDKPKIIGLTAPGMPKYSPGMQASEQKPRGYDVLTFDKTDNTTVFKHY</sequence>
<evidence type="ECO:0000313" key="2">
    <source>
        <dbReference type="EMBL" id="KKN44239.1"/>
    </source>
</evidence>
<keyword evidence="1" id="KW-0812">Transmembrane</keyword>
<organism evidence="2">
    <name type="scientific">marine sediment metagenome</name>
    <dbReference type="NCBI Taxonomy" id="412755"/>
    <lineage>
        <taxon>unclassified sequences</taxon>
        <taxon>metagenomes</taxon>
        <taxon>ecological metagenomes</taxon>
    </lineage>
</organism>
<reference evidence="2" key="1">
    <citation type="journal article" date="2015" name="Nature">
        <title>Complex archaea that bridge the gap between prokaryotes and eukaryotes.</title>
        <authorList>
            <person name="Spang A."/>
            <person name="Saw J.H."/>
            <person name="Jorgensen S.L."/>
            <person name="Zaremba-Niedzwiedzka K."/>
            <person name="Martijn J."/>
            <person name="Lind A.E."/>
            <person name="van Eijk R."/>
            <person name="Schleper C."/>
            <person name="Guy L."/>
            <person name="Ettema T.J."/>
        </authorList>
    </citation>
    <scope>NUCLEOTIDE SEQUENCE</scope>
</reference>
<dbReference type="Pfam" id="PF04214">
    <property type="entry name" value="DUF411"/>
    <property type="match status" value="1"/>
</dbReference>
<name>A0A0F9QP69_9ZZZZ</name>
<accession>A0A0F9QP69</accession>